<dbReference type="GO" id="GO:0016829">
    <property type="term" value="F:lyase activity"/>
    <property type="evidence" value="ECO:0007669"/>
    <property type="project" value="UniProtKB-KW"/>
</dbReference>
<dbReference type="Pfam" id="PF13378">
    <property type="entry name" value="MR_MLE_C"/>
    <property type="match status" value="1"/>
</dbReference>
<dbReference type="InterPro" id="IPR013341">
    <property type="entry name" value="Mandelate_racemase_N_dom"/>
</dbReference>
<dbReference type="SUPFAM" id="SSF54826">
    <property type="entry name" value="Enolase N-terminal domain-like"/>
    <property type="match status" value="1"/>
</dbReference>
<dbReference type="InterPro" id="IPR013342">
    <property type="entry name" value="Mandelate_racemase_C"/>
</dbReference>
<dbReference type="SFLD" id="SFLDS00001">
    <property type="entry name" value="Enolase"/>
    <property type="match status" value="1"/>
</dbReference>
<reference evidence="3" key="1">
    <citation type="submission" date="2020-05" db="EMBL/GenBank/DDBJ databases">
        <authorList>
            <person name="Chiriac C."/>
            <person name="Salcher M."/>
            <person name="Ghai R."/>
            <person name="Kavagutti S V."/>
        </authorList>
    </citation>
    <scope>NUCLEOTIDE SEQUENCE</scope>
</reference>
<dbReference type="SFLD" id="SFLDG00179">
    <property type="entry name" value="mandelate_racemase"/>
    <property type="match status" value="1"/>
</dbReference>
<dbReference type="InterPro" id="IPR036849">
    <property type="entry name" value="Enolase-like_C_sf"/>
</dbReference>
<dbReference type="InterPro" id="IPR034593">
    <property type="entry name" value="DgoD-like"/>
</dbReference>
<accession>A0A6J7UWI6</accession>
<dbReference type="InterPro" id="IPR029017">
    <property type="entry name" value="Enolase-like_N"/>
</dbReference>
<dbReference type="InterPro" id="IPR029065">
    <property type="entry name" value="Enolase_C-like"/>
</dbReference>
<name>A0A6J7UWI6_9ZZZZ</name>
<evidence type="ECO:0000259" key="2">
    <source>
        <dbReference type="SMART" id="SM00922"/>
    </source>
</evidence>
<dbReference type="EMBL" id="CAFBQZ010000005">
    <property type="protein sequence ID" value="CAB5070169.1"/>
    <property type="molecule type" value="Genomic_DNA"/>
</dbReference>
<dbReference type="Gene3D" id="3.20.20.120">
    <property type="entry name" value="Enolase-like C-terminal domain"/>
    <property type="match status" value="1"/>
</dbReference>
<evidence type="ECO:0000313" key="3">
    <source>
        <dbReference type="EMBL" id="CAB5070169.1"/>
    </source>
</evidence>
<dbReference type="CDD" id="cd03316">
    <property type="entry name" value="MR_like"/>
    <property type="match status" value="1"/>
</dbReference>
<dbReference type="Gene3D" id="3.30.390.10">
    <property type="entry name" value="Enolase-like, N-terminal domain"/>
    <property type="match status" value="1"/>
</dbReference>
<protein>
    <submittedName>
        <fullName evidence="3">Unannotated protein</fullName>
    </submittedName>
</protein>
<sequence>MKITGFEIIVVGAPWRELTIVEVQTDEGITGVGEVRMVNKTDTLVSAIQELGDRYLIGSDPADLSKLAWNIQVAEYGLPGEVGQSALAAFDIACWDILGKSLGVPIYKLLGGIFTERVEAYANGWYQGDRDPKIIAEYASKVVERGYRGLKMDPFGHASAEMTTADLRRSVGILEAVRDTVGPDIQIYVEMHGRFTSHTARRVAKAIEHIEPGWIEEPVLPMDVSGLRSVRNHTHLPIALGERIHEPSTLIPFLEEGLVDILQVDTTHHAGITGLQRLVGWSDAYNVRLAPHNVCGPIGTAAALHVAIAASNTKVLEHFNDFADPWVHEIVEGAPYVNPKDGAFDLPTAPGLGLTLNKDICAKHPRTGGRLALYAAGWEKRQDAKNYDSHGKK</sequence>
<dbReference type="PANTHER" id="PTHR48080">
    <property type="entry name" value="D-GALACTONATE DEHYDRATASE-RELATED"/>
    <property type="match status" value="1"/>
</dbReference>
<dbReference type="SMART" id="SM00922">
    <property type="entry name" value="MR_MLE"/>
    <property type="match status" value="1"/>
</dbReference>
<feature type="domain" description="Mandelate racemase/muconate lactonizing enzyme C-terminal" evidence="2">
    <location>
        <begin position="132"/>
        <end position="237"/>
    </location>
</feature>
<proteinExistence type="predicted"/>
<dbReference type="AlphaFoldDB" id="A0A6J7UWI6"/>
<dbReference type="PANTHER" id="PTHR48080:SF2">
    <property type="entry name" value="D-GALACTONATE DEHYDRATASE"/>
    <property type="match status" value="1"/>
</dbReference>
<dbReference type="Pfam" id="PF02746">
    <property type="entry name" value="MR_MLE_N"/>
    <property type="match status" value="1"/>
</dbReference>
<gene>
    <name evidence="3" type="ORF">UFOPK4372_00168</name>
</gene>
<evidence type="ECO:0000256" key="1">
    <source>
        <dbReference type="ARBA" id="ARBA00023239"/>
    </source>
</evidence>
<dbReference type="SUPFAM" id="SSF51604">
    <property type="entry name" value="Enolase C-terminal domain-like"/>
    <property type="match status" value="1"/>
</dbReference>
<keyword evidence="1" id="KW-0456">Lyase</keyword>
<organism evidence="3">
    <name type="scientific">freshwater metagenome</name>
    <dbReference type="NCBI Taxonomy" id="449393"/>
    <lineage>
        <taxon>unclassified sequences</taxon>
        <taxon>metagenomes</taxon>
        <taxon>ecological metagenomes</taxon>
    </lineage>
</organism>